<keyword evidence="3" id="KW-1185">Reference proteome</keyword>
<keyword evidence="1" id="KW-0732">Signal</keyword>
<evidence type="ECO:0000313" key="2">
    <source>
        <dbReference type="EMBL" id="REK75755.1"/>
    </source>
</evidence>
<dbReference type="OrthoDB" id="279535at2"/>
<comment type="caution">
    <text evidence="2">The sequence shown here is derived from an EMBL/GenBank/DDBJ whole genome shotgun (WGS) entry which is preliminary data.</text>
</comment>
<dbReference type="Proteomes" id="UP000261905">
    <property type="component" value="Unassembled WGS sequence"/>
</dbReference>
<feature type="chain" id="PRO_5038665252" evidence="1">
    <location>
        <begin position="20"/>
        <end position="131"/>
    </location>
</feature>
<proteinExistence type="predicted"/>
<name>A0A371PIL8_9BACL</name>
<dbReference type="Gene3D" id="2.60.40.420">
    <property type="entry name" value="Cupredoxins - blue copper proteins"/>
    <property type="match status" value="1"/>
</dbReference>
<evidence type="ECO:0000256" key="1">
    <source>
        <dbReference type="SAM" id="SignalP"/>
    </source>
</evidence>
<protein>
    <submittedName>
        <fullName evidence="2">Cytochrome C oxidase subunit II</fullName>
    </submittedName>
</protein>
<reference evidence="2 3" key="1">
    <citation type="submission" date="2018-08" db="EMBL/GenBank/DDBJ databases">
        <title>Paenibacillus sp. M4BSY-1, whole genome shotgun sequence.</title>
        <authorList>
            <person name="Tuo L."/>
        </authorList>
    </citation>
    <scope>NUCLEOTIDE SEQUENCE [LARGE SCALE GENOMIC DNA]</scope>
    <source>
        <strain evidence="2 3">M4BSY-1</strain>
    </source>
</reference>
<evidence type="ECO:0000313" key="3">
    <source>
        <dbReference type="Proteomes" id="UP000261905"/>
    </source>
</evidence>
<dbReference type="InterPro" id="IPR008972">
    <property type="entry name" value="Cupredoxin"/>
</dbReference>
<sequence>MKKWLILATVLTLALVVAACGANSDNSKETMGGISNASGNESSTSESEVVITAKNWDFDQKEYRIKAGETVDLTVKSAGGVHGVRILKTKYSIGNRETVAVKFDAPGTYDMICSVPCGGGHSLMKAKLIVE</sequence>
<dbReference type="SUPFAM" id="SSF49503">
    <property type="entry name" value="Cupredoxins"/>
    <property type="match status" value="1"/>
</dbReference>
<dbReference type="EMBL" id="QUBQ01000001">
    <property type="protein sequence ID" value="REK75755.1"/>
    <property type="molecule type" value="Genomic_DNA"/>
</dbReference>
<dbReference type="AlphaFoldDB" id="A0A371PIL8"/>
<gene>
    <name evidence="2" type="ORF">DX130_01350</name>
</gene>
<dbReference type="RefSeq" id="WP_116042224.1">
    <property type="nucleotide sequence ID" value="NZ_QUBQ01000001.1"/>
</dbReference>
<feature type="signal peptide" evidence="1">
    <location>
        <begin position="1"/>
        <end position="19"/>
    </location>
</feature>
<accession>A0A371PIL8</accession>
<organism evidence="2 3">
    <name type="scientific">Paenibacillus paeoniae</name>
    <dbReference type="NCBI Taxonomy" id="2292705"/>
    <lineage>
        <taxon>Bacteria</taxon>
        <taxon>Bacillati</taxon>
        <taxon>Bacillota</taxon>
        <taxon>Bacilli</taxon>
        <taxon>Bacillales</taxon>
        <taxon>Paenibacillaceae</taxon>
        <taxon>Paenibacillus</taxon>
    </lineage>
</organism>
<dbReference type="PROSITE" id="PS51257">
    <property type="entry name" value="PROKAR_LIPOPROTEIN"/>
    <property type="match status" value="1"/>
</dbReference>